<accession>A0A222YVZ8</accession>
<evidence type="ECO:0000313" key="2">
    <source>
        <dbReference type="Proteomes" id="UP000223009"/>
    </source>
</evidence>
<keyword evidence="2" id="KW-1185">Reference proteome</keyword>
<evidence type="ECO:0008006" key="3">
    <source>
        <dbReference type="Google" id="ProtNLM"/>
    </source>
</evidence>
<sequence length="55" mass="6131">MANNKYKEKDRVEFTRGPYDGRKGTVKFVTAHGKLLVDLGDGSDVYCNPEDVKPA</sequence>
<dbReference type="EMBL" id="MF155946">
    <property type="protein sequence ID" value="ASR75570.1"/>
    <property type="molecule type" value="Genomic_DNA"/>
</dbReference>
<dbReference type="Proteomes" id="UP000223009">
    <property type="component" value="Segment"/>
</dbReference>
<proteinExistence type="predicted"/>
<reference evidence="1 2" key="1">
    <citation type="submission" date="2017-05" db="EMBL/GenBank/DDBJ databases">
        <authorList>
            <person name="Chapman J."/>
            <person name="Chang C."/>
            <person name="Suresh T."/>
            <person name="Shishido T.C."/>
            <person name="Bindert I."/>
            <person name="Shaffer C.D."/>
            <person name="Weston-Hafer K.A."/>
            <person name="Russell D.A."/>
            <person name="Pope W.H."/>
            <person name="Jacobs-Sera D."/>
            <person name="Hendrix R.W."/>
            <person name="Hatfull G.F."/>
        </authorList>
    </citation>
    <scope>NUCLEOTIDE SEQUENCE [LARGE SCALE GENOMIC DNA]</scope>
</reference>
<gene>
    <name evidence="1" type="ORF">SEA_MILDRED21_208</name>
</gene>
<protein>
    <recommendedName>
        <fullName evidence="3">KOW domain-containing protein</fullName>
    </recommendedName>
</protein>
<evidence type="ECO:0000313" key="1">
    <source>
        <dbReference type="EMBL" id="ASR75570.1"/>
    </source>
</evidence>
<name>A0A222YVZ8_9CAUD</name>
<organism evidence="1 2">
    <name type="scientific">Streptomyces phage Mildred21</name>
    <dbReference type="NCBI Taxonomy" id="2023959"/>
    <lineage>
        <taxon>Viruses</taxon>
        <taxon>Duplodnaviria</taxon>
        <taxon>Heunggongvirae</taxon>
        <taxon>Uroviricota</taxon>
        <taxon>Caudoviricetes</taxon>
        <taxon>Stanwilliamsviridae</taxon>
        <taxon>Boydwoodruffvirinae</taxon>
        <taxon>Samistivirus</taxon>
        <taxon>Samistivirus mildred21</taxon>
    </lineage>
</organism>